<evidence type="ECO:0000256" key="1">
    <source>
        <dbReference type="SAM" id="MobiDB-lite"/>
    </source>
</evidence>
<feature type="region of interest" description="Disordered" evidence="1">
    <location>
        <begin position="21"/>
        <end position="145"/>
    </location>
</feature>
<dbReference type="GeneID" id="20187994"/>
<organism evidence="2 3">
    <name type="scientific">Phytophthora nicotianae (strain INRA-310)</name>
    <name type="common">Phytophthora parasitica</name>
    <dbReference type="NCBI Taxonomy" id="761204"/>
    <lineage>
        <taxon>Eukaryota</taxon>
        <taxon>Sar</taxon>
        <taxon>Stramenopiles</taxon>
        <taxon>Oomycota</taxon>
        <taxon>Peronosporomycetes</taxon>
        <taxon>Peronosporales</taxon>
        <taxon>Peronosporaceae</taxon>
        <taxon>Phytophthora</taxon>
    </lineage>
</organism>
<reference evidence="2 3" key="2">
    <citation type="submission" date="2013-11" db="EMBL/GenBank/DDBJ databases">
        <title>The Genome Sequence of Phytophthora parasitica INRA-310.</title>
        <authorList>
            <consortium name="The Broad Institute Genomics Platform"/>
            <person name="Russ C."/>
            <person name="Tyler B."/>
            <person name="Panabieres F."/>
            <person name="Shan W."/>
            <person name="Tripathy S."/>
            <person name="Grunwald N."/>
            <person name="Machado M."/>
            <person name="Johnson C.S."/>
            <person name="Arredondo F."/>
            <person name="Hong C."/>
            <person name="Coffey M."/>
            <person name="Young S.K."/>
            <person name="Zeng Q."/>
            <person name="Gargeya S."/>
            <person name="Fitzgerald M."/>
            <person name="Abouelleil A."/>
            <person name="Alvarado L."/>
            <person name="Chapman S.B."/>
            <person name="Gainer-Dewar J."/>
            <person name="Goldberg J."/>
            <person name="Griggs A."/>
            <person name="Gujja S."/>
            <person name="Hansen M."/>
            <person name="Howarth C."/>
            <person name="Imamovic A."/>
            <person name="Ireland A."/>
            <person name="Larimer J."/>
            <person name="McCowan C."/>
            <person name="Murphy C."/>
            <person name="Pearson M."/>
            <person name="Poon T.W."/>
            <person name="Priest M."/>
            <person name="Roberts A."/>
            <person name="Saif S."/>
            <person name="Shea T."/>
            <person name="Sykes S."/>
            <person name="Wortman J."/>
            <person name="Nusbaum C."/>
            <person name="Birren B."/>
        </authorList>
    </citation>
    <scope>NUCLEOTIDE SEQUENCE [LARGE SCALE GENOMIC DNA]</scope>
    <source>
        <strain evidence="2 3">INRA-310</strain>
    </source>
</reference>
<gene>
    <name evidence="2" type="ORF">PPTG_19198</name>
</gene>
<evidence type="ECO:0000313" key="2">
    <source>
        <dbReference type="EMBL" id="ETM98922.1"/>
    </source>
</evidence>
<dbReference type="RefSeq" id="XP_008915799.1">
    <property type="nucleotide sequence ID" value="XM_008917551.1"/>
</dbReference>
<dbReference type="EMBL" id="KI669665">
    <property type="protein sequence ID" value="ETM98922.1"/>
    <property type="molecule type" value="Genomic_DNA"/>
</dbReference>
<sequence length="145" mass="15918">MRTHPVFYVGLLKPCLDPARESVESLAPTRKVAAQQRVAGPRQDAVRQQVASPQQAVEQQVAEQQDENRAAGDAATSPSDPAAERVDTLGQQPDFGPLEAYQTSPPVGTSPRDHPPSGQQKRWRREQIGSVNRRGVSAHEGRWYS</sequence>
<dbReference type="OrthoDB" id="10473574at2759"/>
<dbReference type="VEuPathDB" id="FungiDB:PPTG_19198"/>
<feature type="compositionally biased region" description="Low complexity" evidence="1">
    <location>
        <begin position="48"/>
        <end position="63"/>
    </location>
</feature>
<protein>
    <submittedName>
        <fullName evidence="2">Uncharacterized protein</fullName>
    </submittedName>
</protein>
<dbReference type="AlphaFoldDB" id="W2PD03"/>
<accession>W2PD03</accession>
<evidence type="ECO:0000313" key="3">
    <source>
        <dbReference type="Proteomes" id="UP000018817"/>
    </source>
</evidence>
<name>W2PD03_PHYN3</name>
<dbReference type="Proteomes" id="UP000018817">
    <property type="component" value="Unassembled WGS sequence"/>
</dbReference>
<proteinExistence type="predicted"/>
<reference evidence="3" key="1">
    <citation type="submission" date="2011-12" db="EMBL/GenBank/DDBJ databases">
        <authorList>
            <consortium name="The Broad Institute Genome Sequencing Platform"/>
            <person name="Russ C."/>
            <person name="Tyler B."/>
            <person name="Panabieres F."/>
            <person name="Shan W."/>
            <person name="Tripathy S."/>
            <person name="Grunwald N."/>
            <person name="Machado M."/>
            <person name="Young S.K."/>
            <person name="Zeng Q."/>
            <person name="Gargeya S."/>
            <person name="Fitzgerald M."/>
            <person name="Haas B."/>
            <person name="Abouelleil A."/>
            <person name="Alvarado L."/>
            <person name="Arachchi H.M."/>
            <person name="Berlin A."/>
            <person name="Chapman S.B."/>
            <person name="Gearin G."/>
            <person name="Goldberg J."/>
            <person name="Griggs A."/>
            <person name="Gujja S."/>
            <person name="Hansen M."/>
            <person name="Heiman D."/>
            <person name="Howarth C."/>
            <person name="Larimer J."/>
            <person name="Lui A."/>
            <person name="MacDonald P.J.P."/>
            <person name="McCowen C."/>
            <person name="Montmayeur A."/>
            <person name="Murphy C."/>
            <person name="Neiman D."/>
            <person name="Pearson M."/>
            <person name="Priest M."/>
            <person name="Roberts A."/>
            <person name="Saif S."/>
            <person name="Shea T."/>
            <person name="Sisk P."/>
            <person name="Stolte C."/>
            <person name="Sykes S."/>
            <person name="Wortman J."/>
            <person name="Nusbaum C."/>
            <person name="Birren B."/>
        </authorList>
    </citation>
    <scope>NUCLEOTIDE SEQUENCE [LARGE SCALE GENOMIC DNA]</scope>
    <source>
        <strain evidence="3">INRA-310</strain>
    </source>
</reference>